<dbReference type="EMBL" id="MHIL01000037">
    <property type="protein sequence ID" value="OGY49997.1"/>
    <property type="molecule type" value="Genomic_DNA"/>
</dbReference>
<gene>
    <name evidence="1" type="ORF">A3J59_00070</name>
</gene>
<comment type="caution">
    <text evidence="1">The sequence shown here is derived from an EMBL/GenBank/DDBJ whole genome shotgun (WGS) entry which is preliminary data.</text>
</comment>
<dbReference type="AlphaFoldDB" id="A0A1G1YES6"/>
<dbReference type="STRING" id="1797542.A3J59_00070"/>
<evidence type="ECO:0000313" key="2">
    <source>
        <dbReference type="Proteomes" id="UP000177310"/>
    </source>
</evidence>
<dbReference type="Proteomes" id="UP000177310">
    <property type="component" value="Unassembled WGS sequence"/>
</dbReference>
<sequence>MENKIEIVKSITRETLREIAKNQFGDMVKAVVDVGRTLMAIGGELHADEEALLLEDGSRQADLWGINVYPAKPSDDWIVFDSVINVRPSQGNRSRGIEDTAVRARIMEVVGNIVQR</sequence>
<evidence type="ECO:0000313" key="1">
    <source>
        <dbReference type="EMBL" id="OGY49997.1"/>
    </source>
</evidence>
<dbReference type="InterPro" id="IPR043731">
    <property type="entry name" value="DUF5674"/>
</dbReference>
<reference evidence="1 2" key="1">
    <citation type="journal article" date="2016" name="Nat. Commun.">
        <title>Thousands of microbial genomes shed light on interconnected biogeochemical processes in an aquifer system.</title>
        <authorList>
            <person name="Anantharaman K."/>
            <person name="Brown C.T."/>
            <person name="Hug L.A."/>
            <person name="Sharon I."/>
            <person name="Castelle C.J."/>
            <person name="Probst A.J."/>
            <person name="Thomas B.C."/>
            <person name="Singh A."/>
            <person name="Wilkins M.J."/>
            <person name="Karaoz U."/>
            <person name="Brodie E.L."/>
            <person name="Williams K.H."/>
            <person name="Hubbard S.S."/>
            <person name="Banfield J.F."/>
        </authorList>
    </citation>
    <scope>NUCLEOTIDE SEQUENCE [LARGE SCALE GENOMIC DNA]</scope>
</reference>
<name>A0A1G1YES6_9BACT</name>
<dbReference type="Pfam" id="PF18924">
    <property type="entry name" value="DUF5674"/>
    <property type="match status" value="1"/>
</dbReference>
<organism evidence="1 2">
    <name type="scientific">Candidatus Buchananbacteria bacterium RIFCSPHIGHO2_02_FULL_56_16</name>
    <dbReference type="NCBI Taxonomy" id="1797542"/>
    <lineage>
        <taxon>Bacteria</taxon>
        <taxon>Candidatus Buchananiibacteriota</taxon>
    </lineage>
</organism>
<accession>A0A1G1YES6</accession>
<proteinExistence type="predicted"/>
<protein>
    <submittedName>
        <fullName evidence="1">Uncharacterized protein</fullName>
    </submittedName>
</protein>